<reference evidence="4" key="1">
    <citation type="submission" date="2016-10" db="EMBL/GenBank/DDBJ databases">
        <authorList>
            <person name="Varghese N."/>
            <person name="Submissions S."/>
        </authorList>
    </citation>
    <scope>NUCLEOTIDE SEQUENCE [LARGE SCALE GENOMIC DNA]</scope>
    <source>
        <strain evidence="4">DSM 44654</strain>
    </source>
</reference>
<dbReference type="EMBL" id="FNUJ01000002">
    <property type="protein sequence ID" value="SEF24624.1"/>
    <property type="molecule type" value="Genomic_DNA"/>
</dbReference>
<dbReference type="OrthoDB" id="7055207at2"/>
<evidence type="ECO:0000313" key="4">
    <source>
        <dbReference type="Proteomes" id="UP000198878"/>
    </source>
</evidence>
<dbReference type="Pfam" id="PF08541">
    <property type="entry name" value="ACP_syn_III_C"/>
    <property type="match status" value="1"/>
</dbReference>
<dbReference type="RefSeq" id="WP_086676925.1">
    <property type="nucleotide sequence ID" value="NZ_FNUJ01000002.1"/>
</dbReference>
<dbReference type="Proteomes" id="UP000198878">
    <property type="component" value="Unassembled WGS sequence"/>
</dbReference>
<dbReference type="AlphaFoldDB" id="A0A1H5QFK6"/>
<proteinExistence type="predicted"/>
<name>A0A1H5QFK6_9PSEU</name>
<feature type="domain" description="Beta-ketoacyl-[acyl-carrier-protein] synthase III C-terminal" evidence="2">
    <location>
        <begin position="9"/>
        <end position="78"/>
    </location>
</feature>
<sequence>MLPHYGRHLLDTHCLQPLGITADRTLCHAGDQWGHIGPNDQIIDLTHLITRGAVVPGDHVALLGIGIGMTWTAAILRIDAVPPSLSVLAPPLRWPWRTPADPQR</sequence>
<evidence type="ECO:0000313" key="3">
    <source>
        <dbReference type="EMBL" id="SEF24624.1"/>
    </source>
</evidence>
<dbReference type="InterPro" id="IPR013747">
    <property type="entry name" value="ACP_syn_III_C"/>
</dbReference>
<evidence type="ECO:0000259" key="2">
    <source>
        <dbReference type="Pfam" id="PF08541"/>
    </source>
</evidence>
<organism evidence="3 4">
    <name type="scientific">Amycolatopsis pretoriensis</name>
    <dbReference type="NCBI Taxonomy" id="218821"/>
    <lineage>
        <taxon>Bacteria</taxon>
        <taxon>Bacillati</taxon>
        <taxon>Actinomycetota</taxon>
        <taxon>Actinomycetes</taxon>
        <taxon>Pseudonocardiales</taxon>
        <taxon>Pseudonocardiaceae</taxon>
        <taxon>Amycolatopsis</taxon>
    </lineage>
</organism>
<gene>
    <name evidence="3" type="ORF">SAMN05421837_102793</name>
</gene>
<keyword evidence="1" id="KW-0808">Transferase</keyword>
<dbReference type="Gene3D" id="3.40.47.10">
    <property type="match status" value="1"/>
</dbReference>
<dbReference type="STRING" id="218821.SAMN05421837_102793"/>
<dbReference type="InterPro" id="IPR016039">
    <property type="entry name" value="Thiolase-like"/>
</dbReference>
<accession>A0A1H5QFK6</accession>
<dbReference type="GO" id="GO:0016746">
    <property type="term" value="F:acyltransferase activity"/>
    <property type="evidence" value="ECO:0007669"/>
    <property type="project" value="InterPro"/>
</dbReference>
<evidence type="ECO:0000256" key="1">
    <source>
        <dbReference type="ARBA" id="ARBA00022679"/>
    </source>
</evidence>
<keyword evidence="4" id="KW-1185">Reference proteome</keyword>
<protein>
    <submittedName>
        <fullName evidence="3">3-oxoacyl-[acyl-carrier-protein] synthase-3</fullName>
    </submittedName>
</protein>
<dbReference type="SUPFAM" id="SSF53901">
    <property type="entry name" value="Thiolase-like"/>
    <property type="match status" value="1"/>
</dbReference>